<dbReference type="EMBL" id="CAJHNJ030000098">
    <property type="protein sequence ID" value="CAG9135274.1"/>
    <property type="molecule type" value="Genomic_DNA"/>
</dbReference>
<dbReference type="Proteomes" id="UP000653454">
    <property type="component" value="Unassembled WGS sequence"/>
</dbReference>
<keyword evidence="3" id="KW-1185">Reference proteome</keyword>
<evidence type="ECO:0000313" key="2">
    <source>
        <dbReference type="EMBL" id="CAG9135274.1"/>
    </source>
</evidence>
<gene>
    <name evidence="2" type="ORF">PLXY2_LOCUS13533</name>
</gene>
<evidence type="ECO:0000256" key="1">
    <source>
        <dbReference type="SAM" id="MobiDB-lite"/>
    </source>
</evidence>
<comment type="caution">
    <text evidence="2">The sequence shown here is derived from an EMBL/GenBank/DDBJ whole genome shotgun (WGS) entry which is preliminary data.</text>
</comment>
<name>A0A8S4G632_PLUXY</name>
<sequence length="82" mass="9175">MIKNKNPLYLYYIIGLYYVKCPHYHGPEETTTSEPDSLTEPTTDAAATSEQRANLEETPATDAAFWHYAVSPLLLIAVAMLI</sequence>
<feature type="compositionally biased region" description="Polar residues" evidence="1">
    <location>
        <begin position="29"/>
        <end position="52"/>
    </location>
</feature>
<feature type="region of interest" description="Disordered" evidence="1">
    <location>
        <begin position="28"/>
        <end position="54"/>
    </location>
</feature>
<protein>
    <submittedName>
        <fullName evidence="2">(diamondback moth) hypothetical protein</fullName>
    </submittedName>
</protein>
<evidence type="ECO:0000313" key="3">
    <source>
        <dbReference type="Proteomes" id="UP000653454"/>
    </source>
</evidence>
<reference evidence="2" key="1">
    <citation type="submission" date="2020-11" db="EMBL/GenBank/DDBJ databases">
        <authorList>
            <person name="Whiteford S."/>
        </authorList>
    </citation>
    <scope>NUCLEOTIDE SEQUENCE</scope>
</reference>
<organism evidence="2 3">
    <name type="scientific">Plutella xylostella</name>
    <name type="common">Diamondback moth</name>
    <name type="synonym">Plutella maculipennis</name>
    <dbReference type="NCBI Taxonomy" id="51655"/>
    <lineage>
        <taxon>Eukaryota</taxon>
        <taxon>Metazoa</taxon>
        <taxon>Ecdysozoa</taxon>
        <taxon>Arthropoda</taxon>
        <taxon>Hexapoda</taxon>
        <taxon>Insecta</taxon>
        <taxon>Pterygota</taxon>
        <taxon>Neoptera</taxon>
        <taxon>Endopterygota</taxon>
        <taxon>Lepidoptera</taxon>
        <taxon>Glossata</taxon>
        <taxon>Ditrysia</taxon>
        <taxon>Yponomeutoidea</taxon>
        <taxon>Plutellidae</taxon>
        <taxon>Plutella</taxon>
    </lineage>
</organism>
<proteinExistence type="predicted"/>
<dbReference type="AlphaFoldDB" id="A0A8S4G632"/>
<accession>A0A8S4G632</accession>